<proteinExistence type="predicted"/>
<feature type="compositionally biased region" description="Low complexity" evidence="1">
    <location>
        <begin position="1"/>
        <end position="22"/>
    </location>
</feature>
<keyword evidence="3" id="KW-1185">Reference proteome</keyword>
<dbReference type="OrthoDB" id="2971908at2759"/>
<protein>
    <submittedName>
        <fullName evidence="2">Uncharacterized protein</fullName>
    </submittedName>
</protein>
<organism evidence="2 3">
    <name type="scientific">Lentinus tigrinus ALCF2SS1-6</name>
    <dbReference type="NCBI Taxonomy" id="1328759"/>
    <lineage>
        <taxon>Eukaryota</taxon>
        <taxon>Fungi</taxon>
        <taxon>Dikarya</taxon>
        <taxon>Basidiomycota</taxon>
        <taxon>Agaricomycotina</taxon>
        <taxon>Agaricomycetes</taxon>
        <taxon>Polyporales</taxon>
        <taxon>Polyporaceae</taxon>
        <taxon>Lentinus</taxon>
    </lineage>
</organism>
<feature type="region of interest" description="Disordered" evidence="1">
    <location>
        <begin position="1"/>
        <end position="155"/>
    </location>
</feature>
<feature type="compositionally biased region" description="Polar residues" evidence="1">
    <location>
        <begin position="172"/>
        <end position="193"/>
    </location>
</feature>
<reference evidence="2" key="1">
    <citation type="journal article" date="2018" name="Genome Biol. Evol.">
        <title>Genomics and development of Lentinus tigrinus, a white-rot wood-decaying mushroom with dimorphic fruiting bodies.</title>
        <authorList>
            <person name="Wu B."/>
            <person name="Xu Z."/>
            <person name="Knudson A."/>
            <person name="Carlson A."/>
            <person name="Chen N."/>
            <person name="Kovaka S."/>
            <person name="LaButti K."/>
            <person name="Lipzen A."/>
            <person name="Pennachio C."/>
            <person name="Riley R."/>
            <person name="Schakwitz W."/>
            <person name="Umezawa K."/>
            <person name="Ohm R.A."/>
            <person name="Grigoriev I.V."/>
            <person name="Nagy L.G."/>
            <person name="Gibbons J."/>
            <person name="Hibbett D."/>
        </authorList>
    </citation>
    <scope>NUCLEOTIDE SEQUENCE [LARGE SCALE GENOMIC DNA]</scope>
    <source>
        <strain evidence="2">ALCF2SS1-6</strain>
    </source>
</reference>
<evidence type="ECO:0000313" key="2">
    <source>
        <dbReference type="EMBL" id="RPD57082.1"/>
    </source>
</evidence>
<dbReference type="AlphaFoldDB" id="A0A5C2S115"/>
<sequence length="263" mass="28572">MLSRLSSPLPSATASLARSATLRVQRVPTCLRFNSSEAAQPSESSEPKKRGVPLAQNLGDINIRNRTQGTRADGQQRTGPRREGGHPRGQQRQNAAPRDDRQPGNTFASPRSDNRRPRDGQRQPRPPRARDVPQSEGDVQQAASVQPTQRSPVAIPKSSEIELGNLDELFGSPTSPSSQAVSTTPRKDVTPSQARVQLFLEKTAGDYSRYVPRPFSTTDVRKLGPVKLGEFVLSRKRDAGLAARQNVLAVVQKFAGGQGVRAS</sequence>
<evidence type="ECO:0000313" key="3">
    <source>
        <dbReference type="Proteomes" id="UP000313359"/>
    </source>
</evidence>
<dbReference type="Proteomes" id="UP000313359">
    <property type="component" value="Unassembled WGS sequence"/>
</dbReference>
<feature type="compositionally biased region" description="Low complexity" evidence="1">
    <location>
        <begin position="35"/>
        <end position="44"/>
    </location>
</feature>
<feature type="compositionally biased region" description="Basic and acidic residues" evidence="1">
    <location>
        <begin position="112"/>
        <end position="133"/>
    </location>
</feature>
<accession>A0A5C2S115</accession>
<name>A0A5C2S115_9APHY</name>
<feature type="compositionally biased region" description="Polar residues" evidence="1">
    <location>
        <begin position="64"/>
        <end position="78"/>
    </location>
</feature>
<feature type="region of interest" description="Disordered" evidence="1">
    <location>
        <begin position="167"/>
        <end position="193"/>
    </location>
</feature>
<feature type="compositionally biased region" description="Polar residues" evidence="1">
    <location>
        <begin position="137"/>
        <end position="151"/>
    </location>
</feature>
<evidence type="ECO:0000256" key="1">
    <source>
        <dbReference type="SAM" id="MobiDB-lite"/>
    </source>
</evidence>
<gene>
    <name evidence="2" type="ORF">L227DRAFT_655751</name>
</gene>
<dbReference type="EMBL" id="ML122283">
    <property type="protein sequence ID" value="RPD57082.1"/>
    <property type="molecule type" value="Genomic_DNA"/>
</dbReference>